<gene>
    <name evidence="2" type="ORF">Vafri_15197</name>
</gene>
<evidence type="ECO:0000256" key="1">
    <source>
        <dbReference type="SAM" id="MobiDB-lite"/>
    </source>
</evidence>
<evidence type="ECO:0000313" key="2">
    <source>
        <dbReference type="EMBL" id="GIL60661.1"/>
    </source>
</evidence>
<comment type="caution">
    <text evidence="2">The sequence shown here is derived from an EMBL/GenBank/DDBJ whole genome shotgun (WGS) entry which is preliminary data.</text>
</comment>
<keyword evidence="3" id="KW-1185">Reference proteome</keyword>
<dbReference type="EMBL" id="BNCO01000041">
    <property type="protein sequence ID" value="GIL60661.1"/>
    <property type="molecule type" value="Genomic_DNA"/>
</dbReference>
<dbReference type="Proteomes" id="UP000747399">
    <property type="component" value="Unassembled WGS sequence"/>
</dbReference>
<protein>
    <submittedName>
        <fullName evidence="2">Uncharacterized protein</fullName>
    </submittedName>
</protein>
<dbReference type="AlphaFoldDB" id="A0A8J4F5H7"/>
<accession>A0A8J4F5H7</accession>
<proteinExistence type="predicted"/>
<feature type="region of interest" description="Disordered" evidence="1">
    <location>
        <begin position="1"/>
        <end position="22"/>
    </location>
</feature>
<sequence>MDMGGSRDKRRKHGHKEPTAGTNCSNHRYVGAASAGPELWHTILFHFWVRFGLCATTWAQRCDATSYYATAATAAAITATAIVCERKHLLLFPSPLVFPLVA</sequence>
<organism evidence="2 3">
    <name type="scientific">Volvox africanus</name>
    <dbReference type="NCBI Taxonomy" id="51714"/>
    <lineage>
        <taxon>Eukaryota</taxon>
        <taxon>Viridiplantae</taxon>
        <taxon>Chlorophyta</taxon>
        <taxon>core chlorophytes</taxon>
        <taxon>Chlorophyceae</taxon>
        <taxon>CS clade</taxon>
        <taxon>Chlamydomonadales</taxon>
        <taxon>Volvocaceae</taxon>
        <taxon>Volvox</taxon>
    </lineage>
</organism>
<reference evidence="2" key="1">
    <citation type="journal article" date="2021" name="Proc. Natl. Acad. Sci. U.S.A.">
        <title>Three genomes in the algal genus Volvox reveal the fate of a haploid sex-determining region after a transition to homothallism.</title>
        <authorList>
            <person name="Yamamoto K."/>
            <person name="Hamaji T."/>
            <person name="Kawai-Toyooka H."/>
            <person name="Matsuzaki R."/>
            <person name="Takahashi F."/>
            <person name="Nishimura Y."/>
            <person name="Kawachi M."/>
            <person name="Noguchi H."/>
            <person name="Minakuchi Y."/>
            <person name="Umen J.G."/>
            <person name="Toyoda A."/>
            <person name="Nozaki H."/>
        </authorList>
    </citation>
    <scope>NUCLEOTIDE SEQUENCE</scope>
    <source>
        <strain evidence="2">NIES-3780</strain>
    </source>
</reference>
<name>A0A8J4F5H7_9CHLO</name>
<evidence type="ECO:0000313" key="3">
    <source>
        <dbReference type="Proteomes" id="UP000747399"/>
    </source>
</evidence>